<dbReference type="CDD" id="cd00586">
    <property type="entry name" value="4HBT"/>
    <property type="match status" value="1"/>
</dbReference>
<keyword evidence="4" id="KW-1185">Reference proteome</keyword>
<dbReference type="AlphaFoldDB" id="A0A4Y9ER63"/>
<comment type="caution">
    <text evidence="3">The sequence shown here is derived from an EMBL/GenBank/DDBJ whole genome shotgun (WGS) entry which is preliminary data.</text>
</comment>
<proteinExistence type="inferred from homology"/>
<dbReference type="Proteomes" id="UP000297737">
    <property type="component" value="Unassembled WGS sequence"/>
</dbReference>
<dbReference type="InterPro" id="IPR050563">
    <property type="entry name" value="4-hydroxybenzoyl-CoA_TE"/>
</dbReference>
<gene>
    <name evidence="3" type="ORF">EUV02_03575</name>
</gene>
<reference evidence="3 4" key="1">
    <citation type="submission" date="2019-02" db="EMBL/GenBank/DDBJ databases">
        <title>Polymorphobacter sp. isolated from the lake at the Tibet of China.</title>
        <authorList>
            <person name="Li A."/>
        </authorList>
    </citation>
    <scope>NUCLEOTIDE SEQUENCE [LARGE SCALE GENOMIC DNA]</scope>
    <source>
        <strain evidence="3 4">DJ1R-1</strain>
    </source>
</reference>
<dbReference type="EMBL" id="SIHO01000001">
    <property type="protein sequence ID" value="TFU06105.1"/>
    <property type="molecule type" value="Genomic_DNA"/>
</dbReference>
<dbReference type="SUPFAM" id="SSF54637">
    <property type="entry name" value="Thioesterase/thiol ester dehydrase-isomerase"/>
    <property type="match status" value="1"/>
</dbReference>
<accession>A0A4Y9ER63</accession>
<dbReference type="Gene3D" id="3.10.129.10">
    <property type="entry name" value="Hotdog Thioesterase"/>
    <property type="match status" value="1"/>
</dbReference>
<keyword evidence="2" id="KW-0378">Hydrolase</keyword>
<dbReference type="OrthoDB" id="9801517at2"/>
<dbReference type="GO" id="GO:0047617">
    <property type="term" value="F:fatty acyl-CoA hydrolase activity"/>
    <property type="evidence" value="ECO:0007669"/>
    <property type="project" value="TreeGrafter"/>
</dbReference>
<evidence type="ECO:0000313" key="3">
    <source>
        <dbReference type="EMBL" id="TFU06105.1"/>
    </source>
</evidence>
<dbReference type="Pfam" id="PF13279">
    <property type="entry name" value="4HBT_2"/>
    <property type="match status" value="1"/>
</dbReference>
<evidence type="ECO:0000313" key="4">
    <source>
        <dbReference type="Proteomes" id="UP000297737"/>
    </source>
</evidence>
<dbReference type="PANTHER" id="PTHR31793:SF27">
    <property type="entry name" value="NOVEL THIOESTERASE SUPERFAMILY DOMAIN AND SAPOSIN A-TYPE DOMAIN CONTAINING PROTEIN (0610012H03RIK)"/>
    <property type="match status" value="1"/>
</dbReference>
<name>A0A4Y9ER63_9SPHN</name>
<evidence type="ECO:0000256" key="2">
    <source>
        <dbReference type="ARBA" id="ARBA00022801"/>
    </source>
</evidence>
<comment type="similarity">
    <text evidence="1">Belongs to the 4-hydroxybenzoyl-CoA thioesterase family.</text>
</comment>
<sequence>MTDAALPFRFALPVANEDIDHMGHVNNAVYLKWVQAAVVGHWAKLATPQEFAEHLWIALRHEIDYRKPAFVDDNIVANVVLDSVRGARAWYSTFIMRGEEVIAEVKSTWCCIDAETKTPVRIARDIVTRFFER</sequence>
<evidence type="ECO:0000256" key="1">
    <source>
        <dbReference type="ARBA" id="ARBA00005953"/>
    </source>
</evidence>
<dbReference type="RefSeq" id="WP_135244829.1">
    <property type="nucleotide sequence ID" value="NZ_SIHO01000001.1"/>
</dbReference>
<dbReference type="PANTHER" id="PTHR31793">
    <property type="entry name" value="4-HYDROXYBENZOYL-COA THIOESTERASE FAMILY MEMBER"/>
    <property type="match status" value="1"/>
</dbReference>
<organism evidence="3 4">
    <name type="scientific">Glacieibacterium arshaanense</name>
    <dbReference type="NCBI Taxonomy" id="2511025"/>
    <lineage>
        <taxon>Bacteria</taxon>
        <taxon>Pseudomonadati</taxon>
        <taxon>Pseudomonadota</taxon>
        <taxon>Alphaproteobacteria</taxon>
        <taxon>Sphingomonadales</taxon>
        <taxon>Sphingosinicellaceae</taxon>
        <taxon>Glacieibacterium</taxon>
    </lineage>
</organism>
<protein>
    <submittedName>
        <fullName evidence="3">Acyl-CoA thioesterase</fullName>
    </submittedName>
</protein>
<dbReference type="InterPro" id="IPR029069">
    <property type="entry name" value="HotDog_dom_sf"/>
</dbReference>